<dbReference type="SUPFAM" id="SSF55874">
    <property type="entry name" value="ATPase domain of HSP90 chaperone/DNA topoisomerase II/histidine kinase"/>
    <property type="match status" value="1"/>
</dbReference>
<dbReference type="AlphaFoldDB" id="A0A7W6GDD8"/>
<keyword evidence="7" id="KW-0963">Cytoplasm</keyword>
<evidence type="ECO:0000256" key="18">
    <source>
        <dbReference type="ARBA" id="ARBA00030800"/>
    </source>
</evidence>
<keyword evidence="14" id="KW-0408">Iron</keyword>
<evidence type="ECO:0000256" key="3">
    <source>
        <dbReference type="ARBA" id="ARBA00004496"/>
    </source>
</evidence>
<accession>A0A7W6GDD8</accession>
<evidence type="ECO:0000256" key="14">
    <source>
        <dbReference type="ARBA" id="ARBA00023004"/>
    </source>
</evidence>
<reference evidence="21 22" key="1">
    <citation type="submission" date="2020-08" db="EMBL/GenBank/DDBJ databases">
        <title>Genomic Encyclopedia of Type Strains, Phase IV (KMG-IV): sequencing the most valuable type-strain genomes for metagenomic binning, comparative biology and taxonomic classification.</title>
        <authorList>
            <person name="Goeker M."/>
        </authorList>
    </citation>
    <scope>NUCLEOTIDE SEQUENCE [LARGE SCALE GENOMIC DNA]</scope>
    <source>
        <strain evidence="21 22">DSM 26575</strain>
    </source>
</reference>
<dbReference type="PROSITE" id="PS50109">
    <property type="entry name" value="HIS_KIN"/>
    <property type="match status" value="1"/>
</dbReference>
<evidence type="ECO:0000256" key="9">
    <source>
        <dbReference type="ARBA" id="ARBA00022679"/>
    </source>
</evidence>
<evidence type="ECO:0000256" key="16">
    <source>
        <dbReference type="ARBA" id="ARBA00023014"/>
    </source>
</evidence>
<evidence type="ECO:0000256" key="15">
    <source>
        <dbReference type="ARBA" id="ARBA00023012"/>
    </source>
</evidence>
<dbReference type="CDD" id="cd16917">
    <property type="entry name" value="HATPase_UhpB-NarQ-NarX-like"/>
    <property type="match status" value="1"/>
</dbReference>
<dbReference type="GO" id="GO:0005524">
    <property type="term" value="F:ATP binding"/>
    <property type="evidence" value="ECO:0007669"/>
    <property type="project" value="UniProtKB-KW"/>
</dbReference>
<dbReference type="GO" id="GO:0046983">
    <property type="term" value="F:protein dimerization activity"/>
    <property type="evidence" value="ECO:0007669"/>
    <property type="project" value="InterPro"/>
</dbReference>
<dbReference type="Pfam" id="PF07730">
    <property type="entry name" value="HisKA_3"/>
    <property type="match status" value="1"/>
</dbReference>
<keyword evidence="19" id="KW-1133">Transmembrane helix</keyword>
<comment type="cofactor">
    <cofactor evidence="2">
        <name>[4Fe-4S] cluster</name>
        <dbReference type="ChEBI" id="CHEBI:49883"/>
    </cofactor>
</comment>
<evidence type="ECO:0000256" key="8">
    <source>
        <dbReference type="ARBA" id="ARBA00022553"/>
    </source>
</evidence>
<keyword evidence="19" id="KW-0472">Membrane</keyword>
<dbReference type="PANTHER" id="PTHR24421:SF10">
    <property type="entry name" value="NITRATE_NITRITE SENSOR PROTEIN NARQ"/>
    <property type="match status" value="1"/>
</dbReference>
<evidence type="ECO:0000256" key="13">
    <source>
        <dbReference type="ARBA" id="ARBA00022840"/>
    </source>
</evidence>
<dbReference type="GO" id="GO:0000155">
    <property type="term" value="F:phosphorelay sensor kinase activity"/>
    <property type="evidence" value="ECO:0007669"/>
    <property type="project" value="InterPro"/>
</dbReference>
<dbReference type="InterPro" id="IPR004358">
    <property type="entry name" value="Sig_transdc_His_kin-like_C"/>
</dbReference>
<dbReference type="InterPro" id="IPR003594">
    <property type="entry name" value="HATPase_dom"/>
</dbReference>
<evidence type="ECO:0000313" key="22">
    <source>
        <dbReference type="Proteomes" id="UP000582090"/>
    </source>
</evidence>
<evidence type="ECO:0000256" key="5">
    <source>
        <dbReference type="ARBA" id="ARBA00017322"/>
    </source>
</evidence>
<dbReference type="Gene3D" id="1.20.5.1930">
    <property type="match status" value="1"/>
</dbReference>
<dbReference type="Pfam" id="PF02518">
    <property type="entry name" value="HATPase_c"/>
    <property type="match status" value="1"/>
</dbReference>
<dbReference type="Proteomes" id="UP000582090">
    <property type="component" value="Unassembled WGS sequence"/>
</dbReference>
<proteinExistence type="predicted"/>
<dbReference type="InterPro" id="IPR036890">
    <property type="entry name" value="HATPase_C_sf"/>
</dbReference>
<evidence type="ECO:0000259" key="20">
    <source>
        <dbReference type="PROSITE" id="PS50109"/>
    </source>
</evidence>
<keyword evidence="11" id="KW-0547">Nucleotide-binding</keyword>
<keyword evidence="9" id="KW-0808">Transferase</keyword>
<dbReference type="GO" id="GO:0051539">
    <property type="term" value="F:4 iron, 4 sulfur cluster binding"/>
    <property type="evidence" value="ECO:0007669"/>
    <property type="project" value="UniProtKB-KW"/>
</dbReference>
<keyword evidence="15" id="KW-0902">Two-component regulatory system</keyword>
<dbReference type="Gene3D" id="3.30.565.10">
    <property type="entry name" value="Histidine kinase-like ATPase, C-terminal domain"/>
    <property type="match status" value="1"/>
</dbReference>
<dbReference type="RefSeq" id="WP_183902230.1">
    <property type="nucleotide sequence ID" value="NZ_JACIDW010000022.1"/>
</dbReference>
<name>A0A7W6GDD8_9HYPH</name>
<organism evidence="21 22">
    <name type="scientific">Rhizobium metallidurans</name>
    <dbReference type="NCBI Taxonomy" id="1265931"/>
    <lineage>
        <taxon>Bacteria</taxon>
        <taxon>Pseudomonadati</taxon>
        <taxon>Pseudomonadota</taxon>
        <taxon>Alphaproteobacteria</taxon>
        <taxon>Hyphomicrobiales</taxon>
        <taxon>Rhizobiaceae</taxon>
        <taxon>Rhizobium/Agrobacterium group</taxon>
        <taxon>Rhizobium</taxon>
    </lineage>
</organism>
<dbReference type="EMBL" id="JACIDW010000022">
    <property type="protein sequence ID" value="MBB3966759.1"/>
    <property type="molecule type" value="Genomic_DNA"/>
</dbReference>
<keyword evidence="6" id="KW-0004">4Fe-4S</keyword>
<dbReference type="PANTHER" id="PTHR24421">
    <property type="entry name" value="NITRATE/NITRITE SENSOR PROTEIN NARX-RELATED"/>
    <property type="match status" value="1"/>
</dbReference>
<evidence type="ECO:0000256" key="4">
    <source>
        <dbReference type="ARBA" id="ARBA00012438"/>
    </source>
</evidence>
<sequence length="458" mass="50319">MQHSLIPSKRWRLSLGKGLTLAWQFALVGLLVLLAGMLSIGAWVTSNLEQGFMQNRADSTALFVDSIVSPLAQGLGTAPKLPSKDEQALAQAIQDGPLAHRIYSFKIWTRDATVAYSSDSALIGQTFELRKALRAALDGSVYAEFDRLDGKEHLVEKRSGLEFLEVYSPIRDAQTGDVIGAAEFYEPTSGFTSELHRVRMHSWLVVAAVTAAMLALLFAIVARGSVRIERQRKRLDSQVIELSRLLASNTVLRKRADEATQRTIALNERYLRRISSDLHDGPTQLLGFVIMRLEAIRKGKGRDDDDDLIKQSITAAIDEIRDLCRGLQLPELEALSGREVALRAIRAHQLFTGNEIVADLSDLDVRSHGMKICLYRFLQEVLSNASRHAMANRIVASAYMKEGALIVRVEDDGVGFQRGYEGEGLGLAGLQERAASLGGVVDIVTGGNRGTTVQMVLP</sequence>
<dbReference type="InterPro" id="IPR005467">
    <property type="entry name" value="His_kinase_dom"/>
</dbReference>
<dbReference type="PRINTS" id="PR00344">
    <property type="entry name" value="BCTRLSENSOR"/>
</dbReference>
<protein>
    <recommendedName>
        <fullName evidence="5">Oxygen sensor histidine kinase NreB</fullName>
        <ecNumber evidence="4">2.7.13.3</ecNumber>
    </recommendedName>
    <alternativeName>
        <fullName evidence="18">Nitrogen regulation protein B</fullName>
    </alternativeName>
</protein>
<comment type="function">
    <text evidence="17">Member of the two-component regulatory system NreB/NreC involved in the control of dissimilatory nitrate/nitrite reduction in response to oxygen. NreB functions as a direct oxygen sensor histidine kinase which is autophosphorylated, in the absence of oxygen, probably at the conserved histidine residue, and transfers its phosphate group probably to a conserved aspartate residue of NreC. NreB/NreC activates the expression of the nitrate (narGHJI) and nitrite (nir) reductase operons, as well as the putative nitrate transporter gene narT.</text>
</comment>
<dbReference type="EC" id="2.7.13.3" evidence="4"/>
<evidence type="ECO:0000313" key="21">
    <source>
        <dbReference type="EMBL" id="MBB3966759.1"/>
    </source>
</evidence>
<evidence type="ECO:0000256" key="6">
    <source>
        <dbReference type="ARBA" id="ARBA00022485"/>
    </source>
</evidence>
<dbReference type="InterPro" id="IPR011712">
    <property type="entry name" value="Sig_transdc_His_kin_sub3_dim/P"/>
</dbReference>
<evidence type="ECO:0000256" key="17">
    <source>
        <dbReference type="ARBA" id="ARBA00024827"/>
    </source>
</evidence>
<dbReference type="GO" id="GO:0016020">
    <property type="term" value="C:membrane"/>
    <property type="evidence" value="ECO:0007669"/>
    <property type="project" value="InterPro"/>
</dbReference>
<evidence type="ECO:0000256" key="11">
    <source>
        <dbReference type="ARBA" id="ARBA00022741"/>
    </source>
</evidence>
<evidence type="ECO:0000256" key="12">
    <source>
        <dbReference type="ARBA" id="ARBA00022777"/>
    </source>
</evidence>
<evidence type="ECO:0000256" key="7">
    <source>
        <dbReference type="ARBA" id="ARBA00022490"/>
    </source>
</evidence>
<keyword evidence="8" id="KW-0597">Phosphoprotein</keyword>
<dbReference type="GO" id="GO:0005737">
    <property type="term" value="C:cytoplasm"/>
    <property type="evidence" value="ECO:0007669"/>
    <property type="project" value="UniProtKB-SubCell"/>
</dbReference>
<evidence type="ECO:0000256" key="19">
    <source>
        <dbReference type="SAM" id="Phobius"/>
    </source>
</evidence>
<dbReference type="GO" id="GO:0046872">
    <property type="term" value="F:metal ion binding"/>
    <property type="evidence" value="ECO:0007669"/>
    <property type="project" value="UniProtKB-KW"/>
</dbReference>
<dbReference type="SMART" id="SM00387">
    <property type="entry name" value="HATPase_c"/>
    <property type="match status" value="1"/>
</dbReference>
<comment type="catalytic activity">
    <reaction evidence="1">
        <text>ATP + protein L-histidine = ADP + protein N-phospho-L-histidine.</text>
        <dbReference type="EC" id="2.7.13.3"/>
    </reaction>
</comment>
<keyword evidence="16" id="KW-0411">Iron-sulfur</keyword>
<dbReference type="InterPro" id="IPR050482">
    <property type="entry name" value="Sensor_HK_TwoCompSys"/>
</dbReference>
<gene>
    <name evidence="21" type="ORF">GGQ67_004451</name>
</gene>
<keyword evidence="22" id="KW-1185">Reference proteome</keyword>
<feature type="transmembrane region" description="Helical" evidence="19">
    <location>
        <begin position="203"/>
        <end position="226"/>
    </location>
</feature>
<comment type="caution">
    <text evidence="21">The sequence shown here is derived from an EMBL/GenBank/DDBJ whole genome shotgun (WGS) entry which is preliminary data.</text>
</comment>
<keyword evidence="19" id="KW-0812">Transmembrane</keyword>
<evidence type="ECO:0000256" key="2">
    <source>
        <dbReference type="ARBA" id="ARBA00001966"/>
    </source>
</evidence>
<feature type="transmembrane region" description="Helical" evidence="19">
    <location>
        <begin position="21"/>
        <end position="44"/>
    </location>
</feature>
<keyword evidence="13" id="KW-0067">ATP-binding</keyword>
<feature type="domain" description="Histidine kinase" evidence="20">
    <location>
        <begin position="273"/>
        <end position="458"/>
    </location>
</feature>
<evidence type="ECO:0000256" key="10">
    <source>
        <dbReference type="ARBA" id="ARBA00022723"/>
    </source>
</evidence>
<evidence type="ECO:0000256" key="1">
    <source>
        <dbReference type="ARBA" id="ARBA00000085"/>
    </source>
</evidence>
<comment type="subcellular location">
    <subcellularLocation>
        <location evidence="3">Cytoplasm</location>
    </subcellularLocation>
</comment>
<keyword evidence="12 21" id="KW-0418">Kinase</keyword>
<keyword evidence="10" id="KW-0479">Metal-binding</keyword>